<gene>
    <name evidence="2" type="ORF">PENNAL_c0660G08398</name>
</gene>
<feature type="region of interest" description="Disordered" evidence="1">
    <location>
        <begin position="1"/>
        <end position="59"/>
    </location>
</feature>
<dbReference type="Proteomes" id="UP000191691">
    <property type="component" value="Unassembled WGS sequence"/>
</dbReference>
<evidence type="ECO:0000313" key="2">
    <source>
        <dbReference type="EMBL" id="OQE45226.1"/>
    </source>
</evidence>
<proteinExistence type="predicted"/>
<sequence length="59" mass="6718">MLRHVISTRQLNHLPRQNLPLSGIHHQMTPSRSQLRQRSVGPQGRSVEQSVENGPRRSA</sequence>
<comment type="caution">
    <text evidence="2">The sequence shown here is derived from an EMBL/GenBank/DDBJ whole genome shotgun (WGS) entry which is preliminary data.</text>
</comment>
<organism evidence="2 3">
    <name type="scientific">Penicillium nalgiovense</name>
    <dbReference type="NCBI Taxonomy" id="60175"/>
    <lineage>
        <taxon>Eukaryota</taxon>
        <taxon>Fungi</taxon>
        <taxon>Dikarya</taxon>
        <taxon>Ascomycota</taxon>
        <taxon>Pezizomycotina</taxon>
        <taxon>Eurotiomycetes</taxon>
        <taxon>Eurotiomycetidae</taxon>
        <taxon>Eurotiales</taxon>
        <taxon>Aspergillaceae</taxon>
        <taxon>Penicillium</taxon>
    </lineage>
</organism>
<dbReference type="AlphaFoldDB" id="A0A1V6V3K7"/>
<evidence type="ECO:0000313" key="3">
    <source>
        <dbReference type="Proteomes" id="UP000191691"/>
    </source>
</evidence>
<protein>
    <submittedName>
        <fullName evidence="2">Uncharacterized protein</fullName>
    </submittedName>
</protein>
<dbReference type="EMBL" id="MOOB01000660">
    <property type="protein sequence ID" value="OQE45226.1"/>
    <property type="molecule type" value="Genomic_DNA"/>
</dbReference>
<feature type="non-terminal residue" evidence="2">
    <location>
        <position position="59"/>
    </location>
</feature>
<name>A0A1V6V3K7_PENNA</name>
<accession>A0A1V6V3K7</accession>
<feature type="compositionally biased region" description="Polar residues" evidence="1">
    <location>
        <begin position="28"/>
        <end position="37"/>
    </location>
</feature>
<reference evidence="3" key="1">
    <citation type="journal article" date="2017" name="Nat. Microbiol.">
        <title>Global analysis of biosynthetic gene clusters reveals vast potential of secondary metabolite production in Penicillium species.</title>
        <authorList>
            <person name="Nielsen J.C."/>
            <person name="Grijseels S."/>
            <person name="Prigent S."/>
            <person name="Ji B."/>
            <person name="Dainat J."/>
            <person name="Nielsen K.F."/>
            <person name="Frisvad J.C."/>
            <person name="Workman M."/>
            <person name="Nielsen J."/>
        </authorList>
    </citation>
    <scope>NUCLEOTIDE SEQUENCE [LARGE SCALE GENOMIC DNA]</scope>
    <source>
        <strain evidence="3">IBT 13039</strain>
    </source>
</reference>
<keyword evidence="3" id="KW-1185">Reference proteome</keyword>
<evidence type="ECO:0000256" key="1">
    <source>
        <dbReference type="SAM" id="MobiDB-lite"/>
    </source>
</evidence>